<feature type="region of interest" description="Disordered" evidence="1">
    <location>
        <begin position="118"/>
        <end position="145"/>
    </location>
</feature>
<feature type="region of interest" description="Disordered" evidence="1">
    <location>
        <begin position="1"/>
        <end position="66"/>
    </location>
</feature>
<dbReference type="EMBL" id="OY731400">
    <property type="protein sequence ID" value="CAJ1937284.1"/>
    <property type="molecule type" value="Genomic_DNA"/>
</dbReference>
<gene>
    <name evidence="2" type="ORF">AYBTSS11_LOCUS7933</name>
</gene>
<evidence type="ECO:0000256" key="1">
    <source>
        <dbReference type="SAM" id="MobiDB-lite"/>
    </source>
</evidence>
<proteinExistence type="predicted"/>
<feature type="compositionally biased region" description="Low complexity" evidence="1">
    <location>
        <begin position="211"/>
        <end position="223"/>
    </location>
</feature>
<sequence length="276" mass="30341">MASAQCVKPNTTVEASQPKCPHKPNNTASEVGQPKCPHKSNNAASEVNQPKCPHKTNNSASEACQPKPNNTAIEVCQPKSQHSSFGQKLSEITSKAFKGHHARHGSNQNQLQCYSQTQVESQGHSGKKTETHHYGQSQIQQDKKHGVSKTQITVTMVQAQITHTDEDFYPYGTTTSCFGAHSKKNGELNNNKKDTNLFRRIKNGMSRHSNNEGGKNSSSSSSDSESDDEKCKKCPKSKPQSSAGVFFTAKHQLDYRNMVLNFSCKINIAQNGLDEH</sequence>
<evidence type="ECO:0000313" key="3">
    <source>
        <dbReference type="Proteomes" id="UP001189624"/>
    </source>
</evidence>
<keyword evidence="3" id="KW-1185">Reference proteome</keyword>
<feature type="compositionally biased region" description="Polar residues" evidence="1">
    <location>
        <begin position="55"/>
        <end position="66"/>
    </location>
</feature>
<name>A0AA86VGZ5_9FABA</name>
<dbReference type="Proteomes" id="UP001189624">
    <property type="component" value="Chromosome 3"/>
</dbReference>
<dbReference type="AlphaFoldDB" id="A0AA86VGZ5"/>
<feature type="compositionally biased region" description="Polar residues" evidence="1">
    <location>
        <begin position="39"/>
        <end position="48"/>
    </location>
</feature>
<accession>A0AA86VGZ5</accession>
<feature type="region of interest" description="Disordered" evidence="1">
    <location>
        <begin position="205"/>
        <end position="241"/>
    </location>
</feature>
<organism evidence="2 3">
    <name type="scientific">Sphenostylis stenocarpa</name>
    <dbReference type="NCBI Taxonomy" id="92480"/>
    <lineage>
        <taxon>Eukaryota</taxon>
        <taxon>Viridiplantae</taxon>
        <taxon>Streptophyta</taxon>
        <taxon>Embryophyta</taxon>
        <taxon>Tracheophyta</taxon>
        <taxon>Spermatophyta</taxon>
        <taxon>Magnoliopsida</taxon>
        <taxon>eudicotyledons</taxon>
        <taxon>Gunneridae</taxon>
        <taxon>Pentapetalae</taxon>
        <taxon>rosids</taxon>
        <taxon>fabids</taxon>
        <taxon>Fabales</taxon>
        <taxon>Fabaceae</taxon>
        <taxon>Papilionoideae</taxon>
        <taxon>50 kb inversion clade</taxon>
        <taxon>NPAAA clade</taxon>
        <taxon>indigoferoid/millettioid clade</taxon>
        <taxon>Phaseoleae</taxon>
        <taxon>Sphenostylis</taxon>
    </lineage>
</organism>
<dbReference type="Gramene" id="rna-AYBTSS11_LOCUS7933">
    <property type="protein sequence ID" value="CAJ1937284.1"/>
    <property type="gene ID" value="gene-AYBTSS11_LOCUS7933"/>
</dbReference>
<evidence type="ECO:0000313" key="2">
    <source>
        <dbReference type="EMBL" id="CAJ1937284.1"/>
    </source>
</evidence>
<protein>
    <submittedName>
        <fullName evidence="2">Uncharacterized protein</fullName>
    </submittedName>
</protein>
<reference evidence="2" key="1">
    <citation type="submission" date="2023-10" db="EMBL/GenBank/DDBJ databases">
        <authorList>
            <person name="Domelevo Entfellner J.-B."/>
        </authorList>
    </citation>
    <scope>NUCLEOTIDE SEQUENCE</scope>
</reference>